<proteinExistence type="predicted"/>
<keyword evidence="3" id="KW-1185">Reference proteome</keyword>
<name>K6VS99_9ACTN</name>
<organism evidence="2 3">
    <name type="scientific">Gordonia rhizosphera NBRC 16068</name>
    <dbReference type="NCBI Taxonomy" id="1108045"/>
    <lineage>
        <taxon>Bacteria</taxon>
        <taxon>Bacillati</taxon>
        <taxon>Actinomycetota</taxon>
        <taxon>Actinomycetes</taxon>
        <taxon>Mycobacteriales</taxon>
        <taxon>Gordoniaceae</taxon>
        <taxon>Gordonia</taxon>
    </lineage>
</organism>
<dbReference type="eggNOG" id="ENOG5031YFN">
    <property type="taxonomic scope" value="Bacteria"/>
</dbReference>
<protein>
    <submittedName>
        <fullName evidence="2">Uncharacterized protein</fullName>
    </submittedName>
</protein>
<dbReference type="STRING" id="1108045.GORHZ_070_00300"/>
<feature type="transmembrane region" description="Helical" evidence="1">
    <location>
        <begin position="56"/>
        <end position="77"/>
    </location>
</feature>
<feature type="transmembrane region" description="Helical" evidence="1">
    <location>
        <begin position="12"/>
        <end position="36"/>
    </location>
</feature>
<gene>
    <name evidence="2" type="ORF">GORHZ_070_00300</name>
</gene>
<dbReference type="AlphaFoldDB" id="K6VS99"/>
<reference evidence="2 3" key="1">
    <citation type="submission" date="2012-08" db="EMBL/GenBank/DDBJ databases">
        <title>Whole genome shotgun sequence of Gordonia rhizosphera NBRC 16068.</title>
        <authorList>
            <person name="Takarada H."/>
            <person name="Isaki S."/>
            <person name="Hosoyama A."/>
            <person name="Tsuchikane K."/>
            <person name="Katsumata H."/>
            <person name="Baba S."/>
            <person name="Ohji S."/>
            <person name="Yamazaki S."/>
            <person name="Fujita N."/>
        </authorList>
    </citation>
    <scope>NUCLEOTIDE SEQUENCE [LARGE SCALE GENOMIC DNA]</scope>
    <source>
        <strain evidence="2 3">NBRC 16068</strain>
    </source>
</reference>
<dbReference type="EMBL" id="BAHC01000070">
    <property type="protein sequence ID" value="GAB89775.1"/>
    <property type="molecule type" value="Genomic_DNA"/>
</dbReference>
<accession>K6VS99</accession>
<sequence length="78" mass="8403">MGVDLATVSTTNVVMLTITLTVGVAASGCAVTAAYVYLRPNPDHDRATRDRLARRWLAATAVLGFTVIGLRFVWVLLI</sequence>
<evidence type="ECO:0000256" key="1">
    <source>
        <dbReference type="SAM" id="Phobius"/>
    </source>
</evidence>
<keyword evidence="1" id="KW-1133">Transmembrane helix</keyword>
<comment type="caution">
    <text evidence="2">The sequence shown here is derived from an EMBL/GenBank/DDBJ whole genome shotgun (WGS) entry which is preliminary data.</text>
</comment>
<keyword evidence="1" id="KW-0472">Membrane</keyword>
<evidence type="ECO:0000313" key="3">
    <source>
        <dbReference type="Proteomes" id="UP000008363"/>
    </source>
</evidence>
<dbReference type="Proteomes" id="UP000008363">
    <property type="component" value="Unassembled WGS sequence"/>
</dbReference>
<evidence type="ECO:0000313" key="2">
    <source>
        <dbReference type="EMBL" id="GAB89775.1"/>
    </source>
</evidence>
<keyword evidence="1" id="KW-0812">Transmembrane</keyword>